<dbReference type="GO" id="GO:0008764">
    <property type="term" value="F:UDP-N-acetylmuramoylalanine-D-glutamate ligase activity"/>
    <property type="evidence" value="ECO:0007669"/>
    <property type="project" value="UniProtKB-EC"/>
</dbReference>
<comment type="pathway">
    <text evidence="2 7 8">Cell wall biogenesis; peptidoglycan biosynthesis.</text>
</comment>
<dbReference type="HAMAP" id="MF_00639">
    <property type="entry name" value="MurD"/>
    <property type="match status" value="1"/>
</dbReference>
<keyword evidence="3 7" id="KW-0963">Cytoplasm</keyword>
<dbReference type="InterPro" id="IPR004101">
    <property type="entry name" value="Mur_ligase_C"/>
</dbReference>
<dbReference type="Gene3D" id="3.90.190.20">
    <property type="entry name" value="Mur ligase, C-terminal domain"/>
    <property type="match status" value="1"/>
</dbReference>
<evidence type="ECO:0000256" key="4">
    <source>
        <dbReference type="ARBA" id="ARBA00022598"/>
    </source>
</evidence>
<dbReference type="Pfam" id="PF21799">
    <property type="entry name" value="MurD-like_N"/>
    <property type="match status" value="1"/>
</dbReference>
<evidence type="ECO:0000259" key="9">
    <source>
        <dbReference type="Pfam" id="PF02875"/>
    </source>
</evidence>
<evidence type="ECO:0000313" key="11">
    <source>
        <dbReference type="EMBL" id="MEY1662619.1"/>
    </source>
</evidence>
<dbReference type="InterPro" id="IPR005762">
    <property type="entry name" value="MurD"/>
</dbReference>
<keyword evidence="7 8" id="KW-0573">Peptidoglycan synthesis</keyword>
<dbReference type="InterPro" id="IPR036565">
    <property type="entry name" value="Mur-like_cat_sf"/>
</dbReference>
<comment type="function">
    <text evidence="7 8">Cell wall formation. Catalyzes the addition of glutamate to the nucleotide precursor UDP-N-acetylmuramoyl-L-alanine (UMA).</text>
</comment>
<gene>
    <name evidence="7 11" type="primary">murD</name>
    <name evidence="11" type="ORF">AB5I84_10710</name>
</gene>
<dbReference type="SUPFAM" id="SSF53623">
    <property type="entry name" value="MurD-like peptide ligases, catalytic domain"/>
    <property type="match status" value="1"/>
</dbReference>
<dbReference type="RefSeq" id="WP_369455851.1">
    <property type="nucleotide sequence ID" value="NZ_JBGCUO010000001.1"/>
</dbReference>
<keyword evidence="7 8" id="KW-0131">Cell cycle</keyword>
<dbReference type="EMBL" id="JBGCUO010000001">
    <property type="protein sequence ID" value="MEY1662619.1"/>
    <property type="molecule type" value="Genomic_DNA"/>
</dbReference>
<dbReference type="Gene3D" id="3.40.1190.10">
    <property type="entry name" value="Mur-like, catalytic domain"/>
    <property type="match status" value="1"/>
</dbReference>
<dbReference type="NCBIfam" id="TIGR01087">
    <property type="entry name" value="murD"/>
    <property type="match status" value="1"/>
</dbReference>
<dbReference type="SUPFAM" id="SSF51984">
    <property type="entry name" value="MurCD N-terminal domain"/>
    <property type="match status" value="1"/>
</dbReference>
<evidence type="ECO:0000256" key="7">
    <source>
        <dbReference type="HAMAP-Rule" id="MF_00639"/>
    </source>
</evidence>
<feature type="domain" description="Mur ligase central" evidence="10">
    <location>
        <begin position="111"/>
        <end position="278"/>
    </location>
</feature>
<keyword evidence="7 8" id="KW-0961">Cell wall biogenesis/degradation</keyword>
<dbReference type="InterPro" id="IPR036615">
    <property type="entry name" value="Mur_ligase_C_dom_sf"/>
</dbReference>
<feature type="domain" description="Mur ligase C-terminal" evidence="9">
    <location>
        <begin position="300"/>
        <end position="415"/>
    </location>
</feature>
<protein>
    <recommendedName>
        <fullName evidence="7 8">UDP-N-acetylmuramoylalanine--D-glutamate ligase</fullName>
        <ecNumber evidence="7 8">6.3.2.9</ecNumber>
    </recommendedName>
    <alternativeName>
        <fullName evidence="7">D-glutamic acid-adding enzyme</fullName>
    </alternativeName>
    <alternativeName>
        <fullName evidence="7">UDP-N-acetylmuramoyl-L-alanyl-D-glutamate synthetase</fullName>
    </alternativeName>
</protein>
<dbReference type="PANTHER" id="PTHR43692">
    <property type="entry name" value="UDP-N-ACETYLMURAMOYLALANINE--D-GLUTAMATE LIGASE"/>
    <property type="match status" value="1"/>
</dbReference>
<dbReference type="SUPFAM" id="SSF53244">
    <property type="entry name" value="MurD-like peptide ligases, peptide-binding domain"/>
    <property type="match status" value="1"/>
</dbReference>
<dbReference type="EC" id="6.3.2.9" evidence="7 8"/>
<evidence type="ECO:0000259" key="10">
    <source>
        <dbReference type="Pfam" id="PF08245"/>
    </source>
</evidence>
<keyword evidence="7 8" id="KW-0133">Cell shape</keyword>
<comment type="caution">
    <text evidence="11">The sequence shown here is derived from an EMBL/GenBank/DDBJ whole genome shotgun (WGS) entry which is preliminary data.</text>
</comment>
<comment type="catalytic activity">
    <reaction evidence="7 8">
        <text>UDP-N-acetyl-alpha-D-muramoyl-L-alanine + D-glutamate + ATP = UDP-N-acetyl-alpha-D-muramoyl-L-alanyl-D-glutamate + ADP + phosphate + H(+)</text>
        <dbReference type="Rhea" id="RHEA:16429"/>
        <dbReference type="ChEBI" id="CHEBI:15378"/>
        <dbReference type="ChEBI" id="CHEBI:29986"/>
        <dbReference type="ChEBI" id="CHEBI:30616"/>
        <dbReference type="ChEBI" id="CHEBI:43474"/>
        <dbReference type="ChEBI" id="CHEBI:83898"/>
        <dbReference type="ChEBI" id="CHEBI:83900"/>
        <dbReference type="ChEBI" id="CHEBI:456216"/>
        <dbReference type="EC" id="6.3.2.9"/>
    </reaction>
</comment>
<reference evidence="11 12" key="1">
    <citation type="submission" date="2024-07" db="EMBL/GenBank/DDBJ databases">
        <authorList>
            <person name="Ren Q."/>
        </authorList>
    </citation>
    <scope>NUCLEOTIDE SEQUENCE [LARGE SCALE GENOMIC DNA]</scope>
    <source>
        <strain evidence="11 12">REN37</strain>
    </source>
</reference>
<evidence type="ECO:0000256" key="1">
    <source>
        <dbReference type="ARBA" id="ARBA00004496"/>
    </source>
</evidence>
<comment type="subcellular location">
    <subcellularLocation>
        <location evidence="1 7 8">Cytoplasm</location>
    </subcellularLocation>
</comment>
<evidence type="ECO:0000256" key="2">
    <source>
        <dbReference type="ARBA" id="ARBA00004752"/>
    </source>
</evidence>
<evidence type="ECO:0000256" key="6">
    <source>
        <dbReference type="ARBA" id="ARBA00022840"/>
    </source>
</evidence>
<keyword evidence="5 7" id="KW-0547">Nucleotide-binding</keyword>
<feature type="binding site" evidence="7">
    <location>
        <begin position="113"/>
        <end position="119"/>
    </location>
    <ligand>
        <name>ATP</name>
        <dbReference type="ChEBI" id="CHEBI:30616"/>
    </ligand>
</feature>
<name>A0ABV4AIG7_9GAMM</name>
<evidence type="ECO:0000256" key="8">
    <source>
        <dbReference type="RuleBase" id="RU003664"/>
    </source>
</evidence>
<keyword evidence="4 7" id="KW-0436">Ligase</keyword>
<dbReference type="PANTHER" id="PTHR43692:SF1">
    <property type="entry name" value="UDP-N-ACETYLMURAMOYLALANINE--D-GLUTAMATE LIGASE"/>
    <property type="match status" value="1"/>
</dbReference>
<organism evidence="11 12">
    <name type="scientific">Isoalcanivorax beigongshangi</name>
    <dbReference type="NCBI Taxonomy" id="3238810"/>
    <lineage>
        <taxon>Bacteria</taxon>
        <taxon>Pseudomonadati</taxon>
        <taxon>Pseudomonadota</taxon>
        <taxon>Gammaproteobacteria</taxon>
        <taxon>Oceanospirillales</taxon>
        <taxon>Alcanivoracaceae</taxon>
        <taxon>Isoalcanivorax</taxon>
    </lineage>
</organism>
<dbReference type="Gene3D" id="3.40.50.720">
    <property type="entry name" value="NAD(P)-binding Rossmann-like Domain"/>
    <property type="match status" value="1"/>
</dbReference>
<dbReference type="Pfam" id="PF08245">
    <property type="entry name" value="Mur_ligase_M"/>
    <property type="match status" value="1"/>
</dbReference>
<keyword evidence="12" id="KW-1185">Reference proteome</keyword>
<proteinExistence type="inferred from homology"/>
<dbReference type="InterPro" id="IPR013221">
    <property type="entry name" value="Mur_ligase_cen"/>
</dbReference>
<evidence type="ECO:0000256" key="5">
    <source>
        <dbReference type="ARBA" id="ARBA00022741"/>
    </source>
</evidence>
<keyword evidence="7 8" id="KW-0132">Cell division</keyword>
<dbReference type="Pfam" id="PF02875">
    <property type="entry name" value="Mur_ligase_C"/>
    <property type="match status" value="1"/>
</dbReference>
<keyword evidence="6 7" id="KW-0067">ATP-binding</keyword>
<evidence type="ECO:0000313" key="12">
    <source>
        <dbReference type="Proteomes" id="UP001562065"/>
    </source>
</evidence>
<dbReference type="Proteomes" id="UP001562065">
    <property type="component" value="Unassembled WGS sequence"/>
</dbReference>
<evidence type="ECO:0000256" key="3">
    <source>
        <dbReference type="ARBA" id="ARBA00022490"/>
    </source>
</evidence>
<comment type="similarity">
    <text evidence="7">Belongs to the MurCDEF family.</text>
</comment>
<accession>A0ABV4AIG7</accession>
<sequence>MAKEAFDLVIGLGVSGQSVVRYLSAQRMPVRALDTRAAPPSLADWRDQYPRVPLHLGSLREDWLEQASRLIVSPGVALATPAIARHAAAGKEVIGDIELFARAANAPIAAITGSNAKSTVTTLLGEMARAAGVSMGVGGNLGTPALDLLLDAPSLYALELSSFQLETTYSLNAQVAVILNISEDHMDRYRTLADYIAAKQRVYDGCDLAVWNRDDDATRPQRSVRRQLSFGFHPQADYRIDLDAGVLRVRGEPVLELASLALRGHHNALNVAAALALAEGLGLDLAAAISAARLFRGLPHRCELVAEQGGVQWFNDSKGTNVGATLAALNGIGPALDGKVILIAGGQGKGQDFAPLAAVAERHVRHALLLGEDRVQVAAGLGAVSHSEVADMAAAVRAAAALAQPGDAVLLSPACASFDLYPGGYVARGEDFVRQVQEVLHAR</sequence>